<dbReference type="PANTHER" id="PTHR43884">
    <property type="entry name" value="ACYL-COA DEHYDROGENASE"/>
    <property type="match status" value="1"/>
</dbReference>
<keyword evidence="1" id="KW-0560">Oxidoreductase</keyword>
<dbReference type="OrthoDB" id="571684at2"/>
<dbReference type="InterPro" id="IPR036250">
    <property type="entry name" value="AcylCo_DH-like_C"/>
</dbReference>
<gene>
    <name evidence="4" type="ORF">CLV46_2508</name>
</gene>
<reference evidence="4 5" key="1">
    <citation type="submission" date="2017-11" db="EMBL/GenBank/DDBJ databases">
        <title>Genomic Encyclopedia of Archaeal and Bacterial Type Strains, Phase II (KMG-II): From Individual Species to Whole Genera.</title>
        <authorList>
            <person name="Goeker M."/>
        </authorList>
    </citation>
    <scope>NUCLEOTIDE SEQUENCE [LARGE SCALE GENOMIC DNA]</scope>
    <source>
        <strain evidence="4 5">DSM 27393</strain>
    </source>
</reference>
<proteinExistence type="predicted"/>
<dbReference type="PANTHER" id="PTHR43884:SF12">
    <property type="entry name" value="ISOVALERYL-COA DEHYDROGENASE, MITOCHONDRIAL-RELATED"/>
    <property type="match status" value="1"/>
</dbReference>
<dbReference type="Proteomes" id="UP000228758">
    <property type="component" value="Unassembled WGS sequence"/>
</dbReference>
<dbReference type="InterPro" id="IPR013107">
    <property type="entry name" value="Acyl-CoA_DH_C"/>
</dbReference>
<comment type="caution">
    <text evidence="4">The sequence shown here is derived from an EMBL/GenBank/DDBJ whole genome shotgun (WGS) entry which is preliminary data.</text>
</comment>
<dbReference type="GO" id="GO:0008470">
    <property type="term" value="F:3-methylbutanoyl-CoA dehydrogenase activity"/>
    <property type="evidence" value="ECO:0007669"/>
    <property type="project" value="TreeGrafter"/>
</dbReference>
<dbReference type="GO" id="GO:0050660">
    <property type="term" value="F:flavin adenine dinucleotide binding"/>
    <property type="evidence" value="ECO:0007669"/>
    <property type="project" value="InterPro"/>
</dbReference>
<evidence type="ECO:0000259" key="3">
    <source>
        <dbReference type="Pfam" id="PF08028"/>
    </source>
</evidence>
<dbReference type="InterPro" id="IPR013786">
    <property type="entry name" value="AcylCoA_DH/ox_N"/>
</dbReference>
<dbReference type="AlphaFoldDB" id="A0A2M9CM14"/>
<dbReference type="Gene3D" id="1.10.540.10">
    <property type="entry name" value="Acyl-CoA dehydrogenase/oxidase, N-terminal domain"/>
    <property type="match status" value="1"/>
</dbReference>
<dbReference type="Pfam" id="PF02771">
    <property type="entry name" value="Acyl-CoA_dh_N"/>
    <property type="match status" value="1"/>
</dbReference>
<organism evidence="4 5">
    <name type="scientific">Diaminobutyricimonas aerilata</name>
    <dbReference type="NCBI Taxonomy" id="1162967"/>
    <lineage>
        <taxon>Bacteria</taxon>
        <taxon>Bacillati</taxon>
        <taxon>Actinomycetota</taxon>
        <taxon>Actinomycetes</taxon>
        <taxon>Micrococcales</taxon>
        <taxon>Microbacteriaceae</taxon>
        <taxon>Diaminobutyricimonas</taxon>
    </lineage>
</organism>
<dbReference type="SUPFAM" id="SSF56645">
    <property type="entry name" value="Acyl-CoA dehydrogenase NM domain-like"/>
    <property type="match status" value="1"/>
</dbReference>
<dbReference type="InterPro" id="IPR009100">
    <property type="entry name" value="AcylCoA_DH/oxidase_NM_dom_sf"/>
</dbReference>
<dbReference type="EMBL" id="PGFF01000001">
    <property type="protein sequence ID" value="PJJ72929.1"/>
    <property type="molecule type" value="Genomic_DNA"/>
</dbReference>
<protein>
    <submittedName>
        <fullName evidence="4">Alkylation response protein AidB-like acyl-CoA dehydrogenase</fullName>
    </submittedName>
</protein>
<evidence type="ECO:0000313" key="4">
    <source>
        <dbReference type="EMBL" id="PJJ72929.1"/>
    </source>
</evidence>
<keyword evidence="5" id="KW-1185">Reference proteome</keyword>
<evidence type="ECO:0000313" key="5">
    <source>
        <dbReference type="Proteomes" id="UP000228758"/>
    </source>
</evidence>
<accession>A0A2M9CM14</accession>
<feature type="domain" description="Acyl-CoA dehydrogenase C-terminal" evidence="3">
    <location>
        <begin position="240"/>
        <end position="375"/>
    </location>
</feature>
<evidence type="ECO:0000259" key="2">
    <source>
        <dbReference type="Pfam" id="PF02771"/>
    </source>
</evidence>
<dbReference type="InterPro" id="IPR046373">
    <property type="entry name" value="Acyl-CoA_Oxase/DH_mid-dom_sf"/>
</dbReference>
<dbReference type="Gene3D" id="2.40.110.10">
    <property type="entry name" value="Butyryl-CoA Dehydrogenase, subunit A, domain 2"/>
    <property type="match status" value="1"/>
</dbReference>
<dbReference type="InterPro" id="IPR037069">
    <property type="entry name" value="AcylCoA_DH/ox_N_sf"/>
</dbReference>
<dbReference type="Pfam" id="PF08028">
    <property type="entry name" value="Acyl-CoA_dh_2"/>
    <property type="match status" value="1"/>
</dbReference>
<dbReference type="RefSeq" id="WP_100365071.1">
    <property type="nucleotide sequence ID" value="NZ_PGFF01000001.1"/>
</dbReference>
<feature type="domain" description="Acyl-CoA dehydrogenase/oxidase N-terminal" evidence="2">
    <location>
        <begin position="28"/>
        <end position="119"/>
    </location>
</feature>
<name>A0A2M9CM14_9MICO</name>
<dbReference type="SUPFAM" id="SSF47203">
    <property type="entry name" value="Acyl-CoA dehydrogenase C-terminal domain-like"/>
    <property type="match status" value="1"/>
</dbReference>
<evidence type="ECO:0000256" key="1">
    <source>
        <dbReference type="ARBA" id="ARBA00023002"/>
    </source>
</evidence>
<dbReference type="GO" id="GO:0006552">
    <property type="term" value="P:L-leucine catabolic process"/>
    <property type="evidence" value="ECO:0007669"/>
    <property type="project" value="TreeGrafter"/>
</dbReference>
<dbReference type="Gene3D" id="1.20.140.10">
    <property type="entry name" value="Butyryl-CoA Dehydrogenase, subunit A, domain 3"/>
    <property type="match status" value="1"/>
</dbReference>
<sequence>MTLTDSARRSTLDEARARFRPLFDVFRADAARRDRDRELPTDAVRALKEAGFGALRIPVHYGGAGLSLTEFTSLLVELAEADSNLPQIFRGHIAFVEEQLWAADEATRAEWFTRFVAGETVGNAWSETGAATVGSSETVLRRDGDAWRLTGRKYYTTGTLFSEWAEVTATTEDGAQVTVLVSTALPEVTVSDDWDGFGQRLTGTGTAVFDGARVEARHVTAFGDRFTYQTALFQLVLLSVLAGVAHAAARDAADELRARSRVYSHGLAEQARHDGQLLAVVGEVSSVAFTAGAVVERVARALERAVDLERERGSDEHRRAAAEAEIAAAQGQVVLSESVPRAATVLFNALGASATSGAKDLDRHWRNARTVASHNPVVYKSRIVGDWAVNGTVPPFIWEVGASRVQG</sequence>
<dbReference type="PIRSF" id="PIRSF016578">
    <property type="entry name" value="HsaA"/>
    <property type="match status" value="1"/>
</dbReference>